<dbReference type="GeneID" id="92716883"/>
<evidence type="ECO:0000313" key="1">
    <source>
        <dbReference type="EMBL" id="BBK25728.1"/>
    </source>
</evidence>
<dbReference type="Proteomes" id="UP000320585">
    <property type="component" value="Chromosome"/>
</dbReference>
<proteinExistence type="predicted"/>
<dbReference type="Pfam" id="PF13589">
    <property type="entry name" value="HATPase_c_3"/>
    <property type="match status" value="1"/>
</dbReference>
<dbReference type="InterPro" id="IPR036890">
    <property type="entry name" value="HATPase_C_sf"/>
</dbReference>
<dbReference type="Gene3D" id="3.30.565.10">
    <property type="entry name" value="Histidine kinase-like ATPase, C-terminal domain"/>
    <property type="match status" value="1"/>
</dbReference>
<organism evidence="1 2">
    <name type="scientific">Dialister hominis</name>
    <dbReference type="NCBI Taxonomy" id="2582419"/>
    <lineage>
        <taxon>Bacteria</taxon>
        <taxon>Bacillati</taxon>
        <taxon>Bacillota</taxon>
        <taxon>Negativicutes</taxon>
        <taxon>Veillonellales</taxon>
        <taxon>Veillonellaceae</taxon>
        <taxon>Dialister</taxon>
    </lineage>
</organism>
<dbReference type="EMBL" id="AP019697">
    <property type="protein sequence ID" value="BBK25728.1"/>
    <property type="molecule type" value="Genomic_DNA"/>
</dbReference>
<keyword evidence="2" id="KW-1185">Reference proteome</keyword>
<gene>
    <name evidence="1" type="ORF">Dia5BBH33_16630</name>
</gene>
<evidence type="ECO:0000313" key="2">
    <source>
        <dbReference type="Proteomes" id="UP000320585"/>
    </source>
</evidence>
<reference evidence="2" key="1">
    <citation type="submission" date="2019-05" db="EMBL/GenBank/DDBJ databases">
        <title>Complete genome sequencing of Dialister sp. strain 5BBH33.</title>
        <authorList>
            <person name="Sakamoto M."/>
            <person name="Murakami T."/>
            <person name="Mori H."/>
        </authorList>
    </citation>
    <scope>NUCLEOTIDE SEQUENCE [LARGE SCALE GENOMIC DNA]</scope>
    <source>
        <strain evidence="2">5BBH33</strain>
    </source>
</reference>
<dbReference type="RefSeq" id="WP_143332769.1">
    <property type="nucleotide sequence ID" value="NZ_AP019697.1"/>
</dbReference>
<dbReference type="OrthoDB" id="9813438at2"/>
<name>A0A8D4UVG6_9FIRM</name>
<dbReference type="KEGG" id="dho:Dia5BBH33_16630"/>
<sequence>MKDKIVVPYAPILVESTRSVGYSFEAAVADIIDNSISAGAREVNITFDSTTSPFFCIADDGCGMTADELENAMRYGSQSSLETRGKNDMGRFGLGMKMASMSQCRKMTVITKKSGIISAASWDLDHIIQKNNWALKRFSEKEIKGMLGYDYLKDHDTGTVVVWQEFDYLRTECSDSRRDFGTAFLEKVKAAREHVALVFHRFIRGNEPGIKKIRIFFNNDEVEGIDPFLENHPATQRLADYPIPVGNEQILVKPFILPIISKLRKKDIDALGGKESIRQRQGFYVYRNKRLIIWGTWFRIISQSEVGKLARIRVDIPNTLDTLWGIDVKKSKANIPHMIRDKLRNVIEDAMGKSEKVIKYRGRNPKKDDGLIHTWDVCDDRGKIRYQINRNMPSLKALMNHLGEDEADALENMLKMVEEEFPYHDVYYRMAKEKMIDDKDKDNEKELYNRALSMVHDMESCGEDIPTFIEAMRHMERFAKHPEVINKIAEVYGDD</sequence>
<protein>
    <submittedName>
        <fullName evidence="1">ATPase</fullName>
    </submittedName>
</protein>
<dbReference type="AlphaFoldDB" id="A0A8D4UVG6"/>
<dbReference type="SUPFAM" id="SSF55874">
    <property type="entry name" value="ATPase domain of HSP90 chaperone/DNA topoisomerase II/histidine kinase"/>
    <property type="match status" value="1"/>
</dbReference>
<accession>A0A8D4UVG6</accession>